<sequence length="268" mass="29760">MAETMPTLSPSEQGERVNMNVDNDQKDSQQGAGASASSNSNANMALAATMAEDLQRTVMESTDSAVRSARYIQHHLPQYIGKAVDNYRIYEHAFFTKIKEGLTSAIENPAPTLGIGLTAAFLVLPGPRRFLFRQTFRRLQSEEAQFLSAEKSVKELNLSVDLMKKESKKLLERALLAEKDMTYGHTDLMDVGRQIQHLCKSAHKVESQASDLMDGLREIPNREALKLRAEASSNKISPSVASMTSILKRQRSVLDKHIMKISELGLPV</sequence>
<keyword evidence="3" id="KW-1185">Reference proteome</keyword>
<evidence type="ECO:0000313" key="2">
    <source>
        <dbReference type="EMBL" id="TQD87494.1"/>
    </source>
</evidence>
<feature type="region of interest" description="Disordered" evidence="1">
    <location>
        <begin position="1"/>
        <end position="39"/>
    </location>
</feature>
<reference evidence="2 3" key="1">
    <citation type="journal article" date="2019" name="G3 (Bethesda)">
        <title>Sequencing of a Wild Apple (Malus baccata) Genome Unravels the Differences Between Cultivated and Wild Apple Species Regarding Disease Resistance and Cold Tolerance.</title>
        <authorList>
            <person name="Chen X."/>
        </authorList>
    </citation>
    <scope>NUCLEOTIDE SEQUENCE [LARGE SCALE GENOMIC DNA]</scope>
    <source>
        <strain evidence="3">cv. Shandingzi</strain>
        <tissue evidence="2">Leaves</tissue>
    </source>
</reference>
<name>A0A540LLZ3_MALBA</name>
<evidence type="ECO:0008006" key="4">
    <source>
        <dbReference type="Google" id="ProtNLM"/>
    </source>
</evidence>
<dbReference type="PANTHER" id="PTHR34554">
    <property type="entry name" value="RGS1-HXK1-INTERACTING PROTEIN 1"/>
    <property type="match status" value="1"/>
</dbReference>
<protein>
    <recommendedName>
        <fullName evidence="4">RGS1-HXK1-interacting protein 1</fullName>
    </recommendedName>
</protein>
<proteinExistence type="predicted"/>
<dbReference type="EMBL" id="VIEB01000534">
    <property type="protein sequence ID" value="TQD87494.1"/>
    <property type="molecule type" value="Genomic_DNA"/>
</dbReference>
<dbReference type="AlphaFoldDB" id="A0A540LLZ3"/>
<accession>A0A540LLZ3</accession>
<dbReference type="InterPro" id="IPR053284">
    <property type="entry name" value="RGS1-HXK1_interactor"/>
</dbReference>
<evidence type="ECO:0000256" key="1">
    <source>
        <dbReference type="SAM" id="MobiDB-lite"/>
    </source>
</evidence>
<dbReference type="Proteomes" id="UP000315295">
    <property type="component" value="Unassembled WGS sequence"/>
</dbReference>
<evidence type="ECO:0000313" key="3">
    <source>
        <dbReference type="Proteomes" id="UP000315295"/>
    </source>
</evidence>
<feature type="compositionally biased region" description="Low complexity" evidence="1">
    <location>
        <begin position="28"/>
        <end position="39"/>
    </location>
</feature>
<gene>
    <name evidence="2" type="ORF">C1H46_026911</name>
</gene>
<dbReference type="STRING" id="106549.A0A540LLZ3"/>
<feature type="compositionally biased region" description="Polar residues" evidence="1">
    <location>
        <begin position="1"/>
        <end position="12"/>
    </location>
</feature>
<organism evidence="2 3">
    <name type="scientific">Malus baccata</name>
    <name type="common">Siberian crab apple</name>
    <name type="synonym">Pyrus baccata</name>
    <dbReference type="NCBI Taxonomy" id="106549"/>
    <lineage>
        <taxon>Eukaryota</taxon>
        <taxon>Viridiplantae</taxon>
        <taxon>Streptophyta</taxon>
        <taxon>Embryophyta</taxon>
        <taxon>Tracheophyta</taxon>
        <taxon>Spermatophyta</taxon>
        <taxon>Magnoliopsida</taxon>
        <taxon>eudicotyledons</taxon>
        <taxon>Gunneridae</taxon>
        <taxon>Pentapetalae</taxon>
        <taxon>rosids</taxon>
        <taxon>fabids</taxon>
        <taxon>Rosales</taxon>
        <taxon>Rosaceae</taxon>
        <taxon>Amygdaloideae</taxon>
        <taxon>Maleae</taxon>
        <taxon>Malus</taxon>
    </lineage>
</organism>
<comment type="caution">
    <text evidence="2">The sequence shown here is derived from an EMBL/GenBank/DDBJ whole genome shotgun (WGS) entry which is preliminary data.</text>
</comment>
<dbReference type="PANTHER" id="PTHR34554:SF2">
    <property type="entry name" value="RGS1-HXK1-INTERACTING PROTEIN 1"/>
    <property type="match status" value="1"/>
</dbReference>